<dbReference type="Proteomes" id="UP000198736">
    <property type="component" value="Unassembled WGS sequence"/>
</dbReference>
<organism evidence="1 2">
    <name type="scientific">Candidatus Nitrospira nitrificans</name>
    <dbReference type="NCBI Taxonomy" id="1742973"/>
    <lineage>
        <taxon>Bacteria</taxon>
        <taxon>Pseudomonadati</taxon>
        <taxon>Nitrospirota</taxon>
        <taxon>Nitrospiria</taxon>
        <taxon>Nitrospirales</taxon>
        <taxon>Nitrospiraceae</taxon>
        <taxon>Nitrospira</taxon>
    </lineage>
</organism>
<keyword evidence="2" id="KW-1185">Reference proteome</keyword>
<proteinExistence type="predicted"/>
<dbReference type="EMBL" id="CZPZ01000023">
    <property type="protein sequence ID" value="CUS37308.1"/>
    <property type="molecule type" value="Genomic_DNA"/>
</dbReference>
<evidence type="ECO:0000313" key="2">
    <source>
        <dbReference type="Proteomes" id="UP000198736"/>
    </source>
</evidence>
<dbReference type="STRING" id="1742973.COMA2_30197"/>
<accession>A0A0S4LI99</accession>
<gene>
    <name evidence="1" type="ORF">COMA2_30197</name>
</gene>
<sequence>MNLVTFRFRQSQAVDFYWSLELAKRGSLREFKVDPNITIYESAFDLLNPIQVGHALSLAKALVLDKRAEVFSGNTSLTMVTVRDVLQCYQQSMLVDDHHAHCWFKIRLTFDLTVTRFEVESGDSAKSFVFPCRRAATYAYGIHYEHPGTIYNQLDSALWRAGTRWCPRLTDLTEIKLVNVELRTKR</sequence>
<protein>
    <submittedName>
        <fullName evidence="1">Uncharacterized protein</fullName>
    </submittedName>
</protein>
<dbReference type="AlphaFoldDB" id="A0A0S4LI99"/>
<dbReference type="RefSeq" id="WP_090899051.1">
    <property type="nucleotide sequence ID" value="NZ_CZPZ01000023.1"/>
</dbReference>
<dbReference type="OrthoDB" id="9821212at2"/>
<evidence type="ECO:0000313" key="1">
    <source>
        <dbReference type="EMBL" id="CUS37308.1"/>
    </source>
</evidence>
<name>A0A0S4LI99_9BACT</name>
<reference evidence="2" key="1">
    <citation type="submission" date="2015-10" db="EMBL/GenBank/DDBJ databases">
        <authorList>
            <person name="Luecker S."/>
            <person name="Luecker S."/>
        </authorList>
    </citation>
    <scope>NUCLEOTIDE SEQUENCE [LARGE SCALE GENOMIC DNA]</scope>
</reference>